<dbReference type="Gene3D" id="3.40.1170.60">
    <property type="match status" value="1"/>
</dbReference>
<feature type="domain" description="UmuC" evidence="16">
    <location>
        <begin position="9"/>
        <end position="190"/>
    </location>
</feature>
<keyword evidence="8 15" id="KW-0479">Metal-binding</keyword>
<comment type="caution">
    <text evidence="17">The sequence shown here is derived from an EMBL/GenBank/DDBJ whole genome shotgun (WGS) entry which is preliminary data.</text>
</comment>
<dbReference type="PANTHER" id="PTHR11076">
    <property type="entry name" value="DNA REPAIR POLYMERASE UMUC / TRANSFERASE FAMILY MEMBER"/>
    <property type="match status" value="1"/>
</dbReference>
<evidence type="ECO:0000256" key="7">
    <source>
        <dbReference type="ARBA" id="ARBA00022705"/>
    </source>
</evidence>
<dbReference type="SUPFAM" id="SSF100879">
    <property type="entry name" value="Lesion bypass DNA polymerase (Y-family), little finger domain"/>
    <property type="match status" value="1"/>
</dbReference>
<evidence type="ECO:0000256" key="3">
    <source>
        <dbReference type="ARBA" id="ARBA00022457"/>
    </source>
</evidence>
<evidence type="ECO:0000313" key="17">
    <source>
        <dbReference type="EMBL" id="GGA75037.1"/>
    </source>
</evidence>
<dbReference type="InterPro" id="IPR022880">
    <property type="entry name" value="DNApol_IV"/>
</dbReference>
<keyword evidence="12 15" id="KW-0238">DNA-binding</keyword>
<evidence type="ECO:0000259" key="16">
    <source>
        <dbReference type="PROSITE" id="PS50173"/>
    </source>
</evidence>
<sequence>MSTELQRKIIHIDMDCFFAAVEMREQPALRNLPIAVGGASDRRGVIATCNYIARRYGVRSAMATSQALRLCPDLKVVPGRMSLYKEVSKQVHSIFQRYTKHIEPLSLDEAYLDVSGNRLLRGSASLLAEQIRAEIYQHTGLTASAGVAPNKFLAKVASDLNKPNGQFVIAPQQVDDFVRQMPLEKIPGVGKATLERLHRLNLRTAADIQAVALESLIKQFGKFGVSLYERCHGRDERPVMTERTRKSVGVETTLAEDLTSETACQEVVDQLLPDLLRRIDNADVAHRIDRCGIKLKFADFRQTTVEHKQSAVSRDFLMDLLAEAYQRGQGMGIRLVGISVGLRSTAQAQLALPFDG</sequence>
<keyword evidence="11 15" id="KW-0239">DNA-directed DNA polymerase</keyword>
<dbReference type="InterPro" id="IPR050116">
    <property type="entry name" value="DNA_polymerase-Y"/>
</dbReference>
<comment type="catalytic activity">
    <reaction evidence="14 15">
        <text>DNA(n) + a 2'-deoxyribonucleoside 5'-triphosphate = DNA(n+1) + diphosphate</text>
        <dbReference type="Rhea" id="RHEA:22508"/>
        <dbReference type="Rhea" id="RHEA-COMP:17339"/>
        <dbReference type="Rhea" id="RHEA-COMP:17340"/>
        <dbReference type="ChEBI" id="CHEBI:33019"/>
        <dbReference type="ChEBI" id="CHEBI:61560"/>
        <dbReference type="ChEBI" id="CHEBI:173112"/>
        <dbReference type="EC" id="2.7.7.7"/>
    </reaction>
</comment>
<comment type="subcellular location">
    <subcellularLocation>
        <location evidence="1 15">Cytoplasm</location>
    </subcellularLocation>
</comment>
<name>A0A8J2U4L4_9GAMM</name>
<dbReference type="EC" id="2.7.7.7" evidence="15"/>
<dbReference type="AlphaFoldDB" id="A0A8J2U4L4"/>
<keyword evidence="13 15" id="KW-0234">DNA repair</keyword>
<dbReference type="Gene3D" id="3.30.1490.100">
    <property type="entry name" value="DNA polymerase, Y-family, little finger domain"/>
    <property type="match status" value="1"/>
</dbReference>
<dbReference type="HAMAP" id="MF_01113">
    <property type="entry name" value="DNApol_IV"/>
    <property type="match status" value="1"/>
</dbReference>
<dbReference type="FunFam" id="1.10.150.20:FF:000019">
    <property type="entry name" value="DNA polymerase IV"/>
    <property type="match status" value="1"/>
</dbReference>
<feature type="binding site" evidence="15">
    <location>
        <position position="108"/>
    </location>
    <ligand>
        <name>Mg(2+)</name>
        <dbReference type="ChEBI" id="CHEBI:18420"/>
    </ligand>
</feature>
<evidence type="ECO:0000256" key="6">
    <source>
        <dbReference type="ARBA" id="ARBA00022695"/>
    </source>
</evidence>
<dbReference type="PANTHER" id="PTHR11076:SF33">
    <property type="entry name" value="DNA POLYMERASE KAPPA"/>
    <property type="match status" value="1"/>
</dbReference>
<keyword evidence="3 15" id="KW-0515">Mutator protein</keyword>
<accession>A0A8J2U4L4</accession>
<protein>
    <recommendedName>
        <fullName evidence="15">DNA polymerase IV</fullName>
        <shortName evidence="15">Pol IV</shortName>
        <ecNumber evidence="15">2.7.7.7</ecNumber>
    </recommendedName>
</protein>
<dbReference type="InterPro" id="IPR001126">
    <property type="entry name" value="UmuC"/>
</dbReference>
<dbReference type="Proteomes" id="UP000619743">
    <property type="component" value="Unassembled WGS sequence"/>
</dbReference>
<dbReference type="GO" id="GO:0042276">
    <property type="term" value="P:error-prone translesion synthesis"/>
    <property type="evidence" value="ECO:0007669"/>
    <property type="project" value="TreeGrafter"/>
</dbReference>
<dbReference type="PROSITE" id="PS50173">
    <property type="entry name" value="UMUC"/>
    <property type="match status" value="1"/>
</dbReference>
<comment type="cofactor">
    <cofactor evidence="15">
        <name>Mg(2+)</name>
        <dbReference type="ChEBI" id="CHEBI:18420"/>
    </cofactor>
    <text evidence="15">Binds 2 magnesium ions per subunit.</text>
</comment>
<dbReference type="CDD" id="cd03586">
    <property type="entry name" value="PolY_Pol_IV_kappa"/>
    <property type="match status" value="1"/>
</dbReference>
<evidence type="ECO:0000256" key="1">
    <source>
        <dbReference type="ARBA" id="ARBA00004496"/>
    </source>
</evidence>
<feature type="site" description="Substrate discrimination" evidence="15">
    <location>
        <position position="18"/>
    </location>
</feature>
<dbReference type="GO" id="GO:0003887">
    <property type="term" value="F:DNA-directed DNA polymerase activity"/>
    <property type="evidence" value="ECO:0007669"/>
    <property type="project" value="UniProtKB-UniRule"/>
</dbReference>
<dbReference type="GO" id="GO:0005829">
    <property type="term" value="C:cytosol"/>
    <property type="evidence" value="ECO:0007669"/>
    <property type="project" value="TreeGrafter"/>
</dbReference>
<dbReference type="InterPro" id="IPR036775">
    <property type="entry name" value="DNA_pol_Y-fam_lit_finger_sf"/>
</dbReference>
<feature type="active site" evidence="15">
    <location>
        <position position="109"/>
    </location>
</feature>
<dbReference type="Pfam" id="PF21999">
    <property type="entry name" value="IMS_HHH_1"/>
    <property type="match status" value="1"/>
</dbReference>
<dbReference type="FunFam" id="3.40.1170.60:FF:000001">
    <property type="entry name" value="DNA polymerase IV"/>
    <property type="match status" value="1"/>
</dbReference>
<dbReference type="Pfam" id="PF11799">
    <property type="entry name" value="IMS_C"/>
    <property type="match status" value="1"/>
</dbReference>
<dbReference type="InterPro" id="IPR053848">
    <property type="entry name" value="IMS_HHH_1"/>
</dbReference>
<keyword evidence="6 15" id="KW-0548">Nucleotidyltransferase</keyword>
<dbReference type="InterPro" id="IPR017961">
    <property type="entry name" value="DNA_pol_Y-fam_little_finger"/>
</dbReference>
<keyword evidence="10 15" id="KW-0460">Magnesium</keyword>
<comment type="subunit">
    <text evidence="15">Monomer.</text>
</comment>
<dbReference type="SUPFAM" id="SSF56672">
    <property type="entry name" value="DNA/RNA polymerases"/>
    <property type="match status" value="1"/>
</dbReference>
<dbReference type="RefSeq" id="WP_087505402.1">
    <property type="nucleotide sequence ID" value="NZ_BMDX01000006.1"/>
</dbReference>
<keyword evidence="9 15" id="KW-0227">DNA damage</keyword>
<dbReference type="EMBL" id="BMDX01000006">
    <property type="protein sequence ID" value="GGA75037.1"/>
    <property type="molecule type" value="Genomic_DNA"/>
</dbReference>
<evidence type="ECO:0000256" key="8">
    <source>
        <dbReference type="ARBA" id="ARBA00022723"/>
    </source>
</evidence>
<gene>
    <name evidence="15 17" type="primary">dinB</name>
    <name evidence="17" type="ORF">GCM10011369_16120</name>
</gene>
<evidence type="ECO:0000256" key="14">
    <source>
        <dbReference type="ARBA" id="ARBA00049244"/>
    </source>
</evidence>
<dbReference type="InterPro" id="IPR043128">
    <property type="entry name" value="Rev_trsase/Diguanyl_cyclase"/>
</dbReference>
<dbReference type="GO" id="GO:0006261">
    <property type="term" value="P:DNA-templated DNA replication"/>
    <property type="evidence" value="ECO:0007669"/>
    <property type="project" value="UniProtKB-UniRule"/>
</dbReference>
<evidence type="ECO:0000256" key="15">
    <source>
        <dbReference type="HAMAP-Rule" id="MF_01113"/>
    </source>
</evidence>
<dbReference type="OrthoDB" id="9808813at2"/>
<dbReference type="Gene3D" id="3.30.70.270">
    <property type="match status" value="1"/>
</dbReference>
<evidence type="ECO:0000256" key="5">
    <source>
        <dbReference type="ARBA" id="ARBA00022679"/>
    </source>
</evidence>
<dbReference type="GO" id="GO:0009432">
    <property type="term" value="P:SOS response"/>
    <property type="evidence" value="ECO:0007669"/>
    <property type="project" value="UniProtKB-ARBA"/>
</dbReference>
<evidence type="ECO:0000256" key="4">
    <source>
        <dbReference type="ARBA" id="ARBA00022490"/>
    </source>
</evidence>
<reference evidence="18" key="1">
    <citation type="journal article" date="2019" name="Int. J. Syst. Evol. Microbiol.">
        <title>The Global Catalogue of Microorganisms (GCM) 10K type strain sequencing project: providing services to taxonomists for standard genome sequencing and annotation.</title>
        <authorList>
            <consortium name="The Broad Institute Genomics Platform"/>
            <consortium name="The Broad Institute Genome Sequencing Center for Infectious Disease"/>
            <person name="Wu L."/>
            <person name="Ma J."/>
        </authorList>
    </citation>
    <scope>NUCLEOTIDE SEQUENCE [LARGE SCALE GENOMIC DNA]</scope>
    <source>
        <strain evidence="18">CGMCC 1.10130</strain>
    </source>
</reference>
<evidence type="ECO:0000256" key="13">
    <source>
        <dbReference type="ARBA" id="ARBA00023204"/>
    </source>
</evidence>
<dbReference type="Gene3D" id="1.10.150.20">
    <property type="entry name" value="5' to 3' exonuclease, C-terminal subdomain"/>
    <property type="match status" value="1"/>
</dbReference>
<dbReference type="NCBIfam" id="NF002677">
    <property type="entry name" value="PRK02406.1"/>
    <property type="match status" value="1"/>
</dbReference>
<organism evidence="17 18">
    <name type="scientific">Neiella marina</name>
    <dbReference type="NCBI Taxonomy" id="508461"/>
    <lineage>
        <taxon>Bacteria</taxon>
        <taxon>Pseudomonadati</taxon>
        <taxon>Pseudomonadota</taxon>
        <taxon>Gammaproteobacteria</taxon>
        <taxon>Alteromonadales</taxon>
        <taxon>Echinimonadaceae</taxon>
        <taxon>Neiella</taxon>
    </lineage>
</organism>
<keyword evidence="7 15" id="KW-0235">DNA replication</keyword>
<proteinExistence type="inferred from homology"/>
<feature type="binding site" evidence="15">
    <location>
        <position position="13"/>
    </location>
    <ligand>
        <name>Mg(2+)</name>
        <dbReference type="ChEBI" id="CHEBI:18420"/>
    </ligand>
</feature>
<dbReference type="GO" id="GO:0000287">
    <property type="term" value="F:magnesium ion binding"/>
    <property type="evidence" value="ECO:0007669"/>
    <property type="project" value="UniProtKB-UniRule"/>
</dbReference>
<evidence type="ECO:0000313" key="18">
    <source>
        <dbReference type="Proteomes" id="UP000619743"/>
    </source>
</evidence>
<evidence type="ECO:0000256" key="9">
    <source>
        <dbReference type="ARBA" id="ARBA00022763"/>
    </source>
</evidence>
<keyword evidence="5 15" id="KW-0808">Transferase</keyword>
<evidence type="ECO:0000256" key="10">
    <source>
        <dbReference type="ARBA" id="ARBA00022842"/>
    </source>
</evidence>
<evidence type="ECO:0000256" key="11">
    <source>
        <dbReference type="ARBA" id="ARBA00022932"/>
    </source>
</evidence>
<dbReference type="Pfam" id="PF00817">
    <property type="entry name" value="IMS"/>
    <property type="match status" value="1"/>
</dbReference>
<comment type="similarity">
    <text evidence="2 15">Belongs to the DNA polymerase type-Y family.</text>
</comment>
<dbReference type="GO" id="GO:0006281">
    <property type="term" value="P:DNA repair"/>
    <property type="evidence" value="ECO:0007669"/>
    <property type="project" value="UniProtKB-UniRule"/>
</dbReference>
<keyword evidence="4 15" id="KW-0963">Cytoplasm</keyword>
<comment type="function">
    <text evidence="15">Poorly processive, error-prone DNA polymerase involved in untargeted mutagenesis. Copies undamaged DNA at stalled replication forks, which arise in vivo from mismatched or misaligned primer ends. These misaligned primers can be extended by PolIV. Exhibits no 3'-5' exonuclease (proofreading) activity. May be involved in translesional synthesis, in conjunction with the beta clamp from PolIII.</text>
</comment>
<evidence type="ECO:0000256" key="12">
    <source>
        <dbReference type="ARBA" id="ARBA00023125"/>
    </source>
</evidence>
<dbReference type="GO" id="GO:0003684">
    <property type="term" value="F:damaged DNA binding"/>
    <property type="evidence" value="ECO:0007669"/>
    <property type="project" value="InterPro"/>
</dbReference>
<keyword evidence="18" id="KW-1185">Reference proteome</keyword>
<evidence type="ECO:0000256" key="2">
    <source>
        <dbReference type="ARBA" id="ARBA00010945"/>
    </source>
</evidence>
<dbReference type="InterPro" id="IPR043502">
    <property type="entry name" value="DNA/RNA_pol_sf"/>
</dbReference>